<evidence type="ECO:0000256" key="2">
    <source>
        <dbReference type="ARBA" id="ARBA00009142"/>
    </source>
</evidence>
<evidence type="ECO:0000256" key="4">
    <source>
        <dbReference type="ARBA" id="ARBA00022475"/>
    </source>
</evidence>
<evidence type="ECO:0000256" key="8">
    <source>
        <dbReference type="RuleBase" id="RU363041"/>
    </source>
</evidence>
<feature type="transmembrane region" description="Helical" evidence="8">
    <location>
        <begin position="219"/>
        <end position="236"/>
    </location>
</feature>
<dbReference type="InterPro" id="IPR002781">
    <property type="entry name" value="TM_pro_TauE-like"/>
</dbReference>
<dbReference type="InterPro" id="IPR052017">
    <property type="entry name" value="TSUP"/>
</dbReference>
<organism evidence="9 10">
    <name type="scientific">Slackia isoflavoniconvertens</name>
    <dbReference type="NCBI Taxonomy" id="572010"/>
    <lineage>
        <taxon>Bacteria</taxon>
        <taxon>Bacillati</taxon>
        <taxon>Actinomycetota</taxon>
        <taxon>Coriobacteriia</taxon>
        <taxon>Eggerthellales</taxon>
        <taxon>Eggerthellaceae</taxon>
        <taxon>Slackia</taxon>
    </lineage>
</organism>
<sequence>MVGRGLFLGVFFIAYAIQAITGFAGNIIAMPAGMATVGMQESVAMLNATGMIGCGLIAIQNWKHINWRELAIMLAVMTPFMFVGIWLDTVLPLGILSKIYGAIVVVVGVRGLVLKQQRFMPKWLLAVLLVLAGLIQGMFVSGGAILAIYALQRLQDKDQFRATLSCIWMVLNFVYAALQLSQGHYTPDCLVMVAIAIPLLLVATWLGNKLQKRISQATFIKVTYVLLTVIGIILLVK</sequence>
<evidence type="ECO:0000256" key="1">
    <source>
        <dbReference type="ARBA" id="ARBA00004651"/>
    </source>
</evidence>
<accession>A0A369L3P5</accession>
<dbReference type="AlphaFoldDB" id="A0A369L3P5"/>
<dbReference type="PANTHER" id="PTHR30269">
    <property type="entry name" value="TRANSMEMBRANE PROTEIN YFCA"/>
    <property type="match status" value="1"/>
</dbReference>
<dbReference type="PANTHER" id="PTHR30269:SF37">
    <property type="entry name" value="MEMBRANE TRANSPORTER PROTEIN"/>
    <property type="match status" value="1"/>
</dbReference>
<feature type="transmembrane region" description="Helical" evidence="8">
    <location>
        <begin position="71"/>
        <end position="87"/>
    </location>
</feature>
<name>A0A369L3P5_9ACTN</name>
<feature type="transmembrane region" description="Helical" evidence="8">
    <location>
        <begin position="160"/>
        <end position="178"/>
    </location>
</feature>
<evidence type="ECO:0000313" key="10">
    <source>
        <dbReference type="Proteomes" id="UP000253975"/>
    </source>
</evidence>
<evidence type="ECO:0000256" key="7">
    <source>
        <dbReference type="ARBA" id="ARBA00023136"/>
    </source>
</evidence>
<dbReference type="GO" id="GO:0005886">
    <property type="term" value="C:plasma membrane"/>
    <property type="evidence" value="ECO:0007669"/>
    <property type="project" value="UniProtKB-SubCell"/>
</dbReference>
<evidence type="ECO:0000256" key="3">
    <source>
        <dbReference type="ARBA" id="ARBA00022448"/>
    </source>
</evidence>
<feature type="transmembrane region" description="Helical" evidence="8">
    <location>
        <begin position="125"/>
        <end position="148"/>
    </location>
</feature>
<evidence type="ECO:0000256" key="5">
    <source>
        <dbReference type="ARBA" id="ARBA00022692"/>
    </source>
</evidence>
<feature type="transmembrane region" description="Helical" evidence="8">
    <location>
        <begin position="42"/>
        <end position="59"/>
    </location>
</feature>
<keyword evidence="3" id="KW-0813">Transport</keyword>
<dbReference type="Proteomes" id="UP000253975">
    <property type="component" value="Unassembled WGS sequence"/>
</dbReference>
<feature type="transmembrane region" description="Helical" evidence="8">
    <location>
        <begin position="7"/>
        <end position="30"/>
    </location>
</feature>
<evidence type="ECO:0000313" key="9">
    <source>
        <dbReference type="EMBL" id="RDB54653.1"/>
    </source>
</evidence>
<keyword evidence="5 8" id="KW-0812">Transmembrane</keyword>
<keyword evidence="6 8" id="KW-1133">Transmembrane helix</keyword>
<keyword evidence="7 8" id="KW-0472">Membrane</keyword>
<protein>
    <recommendedName>
        <fullName evidence="8">Probable membrane transporter protein</fullName>
    </recommendedName>
</protein>
<feature type="transmembrane region" description="Helical" evidence="8">
    <location>
        <begin position="190"/>
        <end position="207"/>
    </location>
</feature>
<evidence type="ECO:0000256" key="6">
    <source>
        <dbReference type="ARBA" id="ARBA00022989"/>
    </source>
</evidence>
<proteinExistence type="inferred from homology"/>
<dbReference type="EMBL" id="PPTO01000028">
    <property type="protein sequence ID" value="RDB54653.1"/>
    <property type="molecule type" value="Genomic_DNA"/>
</dbReference>
<dbReference type="RefSeq" id="WP_114616416.1">
    <property type="nucleotide sequence ID" value="NZ_DBFAES010000054.1"/>
</dbReference>
<gene>
    <name evidence="9" type="ORF">C1881_10220</name>
</gene>
<comment type="caution">
    <text evidence="9">The sequence shown here is derived from an EMBL/GenBank/DDBJ whole genome shotgun (WGS) entry which is preliminary data.</text>
</comment>
<comment type="similarity">
    <text evidence="2 8">Belongs to the 4-toluene sulfonate uptake permease (TSUP) (TC 2.A.102) family.</text>
</comment>
<reference evidence="9 10" key="1">
    <citation type="journal article" date="2018" name="Elife">
        <title>Discovery and characterization of a prevalent human gut bacterial enzyme sufficient for the inactivation of a family of plant toxins.</title>
        <authorList>
            <person name="Koppel N."/>
            <person name="Bisanz J.E."/>
            <person name="Pandelia M.E."/>
            <person name="Turnbaugh P.J."/>
            <person name="Balskus E.P."/>
        </authorList>
    </citation>
    <scope>NUCLEOTIDE SEQUENCE [LARGE SCALE GENOMIC DNA]</scope>
    <source>
        <strain evidence="9 10">OB21 GAM31</strain>
    </source>
</reference>
<feature type="transmembrane region" description="Helical" evidence="8">
    <location>
        <begin position="93"/>
        <end position="113"/>
    </location>
</feature>
<keyword evidence="4 8" id="KW-1003">Cell membrane</keyword>
<dbReference type="Pfam" id="PF01925">
    <property type="entry name" value="TauE"/>
    <property type="match status" value="1"/>
</dbReference>
<comment type="subcellular location">
    <subcellularLocation>
        <location evidence="1 8">Cell membrane</location>
        <topology evidence="1 8">Multi-pass membrane protein</topology>
    </subcellularLocation>
</comment>